<reference evidence="1 2" key="1">
    <citation type="submission" date="2018-10" db="EMBL/GenBank/DDBJ databases">
        <title>Phylogenomics of Brevibacillus.</title>
        <authorList>
            <person name="Dunlap C."/>
        </authorList>
    </citation>
    <scope>NUCLEOTIDE SEQUENCE [LARGE SCALE GENOMIC DNA]</scope>
    <source>
        <strain evidence="1 2">JCM 15774</strain>
    </source>
</reference>
<dbReference type="Proteomes" id="UP000269573">
    <property type="component" value="Unassembled WGS sequence"/>
</dbReference>
<dbReference type="EMBL" id="RHHU01000002">
    <property type="protein sequence ID" value="RNB90157.1"/>
    <property type="molecule type" value="Genomic_DNA"/>
</dbReference>
<evidence type="ECO:0000313" key="2">
    <source>
        <dbReference type="Proteomes" id="UP000269573"/>
    </source>
</evidence>
<protein>
    <submittedName>
        <fullName evidence="1">Phage tail protein</fullName>
    </submittedName>
</protein>
<dbReference type="Pfam" id="PF04630">
    <property type="entry name" value="Phage_TTP_1"/>
    <property type="match status" value="1"/>
</dbReference>
<proteinExistence type="predicted"/>
<accession>A0A3M8DT50</accession>
<dbReference type="RefSeq" id="WP_122922023.1">
    <property type="nucleotide sequence ID" value="NZ_RHHU01000002.1"/>
</dbReference>
<evidence type="ECO:0000313" key="1">
    <source>
        <dbReference type="EMBL" id="RNB90157.1"/>
    </source>
</evidence>
<dbReference type="InterPro" id="IPR006490">
    <property type="entry name" value="Maj_tail_phi13"/>
</dbReference>
<dbReference type="AlphaFoldDB" id="A0A3M8DT50"/>
<sequence length="192" mass="21021">MGKGKGVRVGLDKLHYALMTDEATETYATPVPIPGAITATISPEVNSETLYADDQAAEIATSLGGVEVEINVKDLPSDIQSVILGSTIDENGVMIDSKNDNPPYLALGFRSRKSNGEYRYYWLFKGKFTPAEEEFNTKEDSPSFQTPTITGSFLPRESDGQWRARVDSDDEGIKPAVITSWFTKVYDGVAIV</sequence>
<keyword evidence="2" id="KW-1185">Reference proteome</keyword>
<comment type="caution">
    <text evidence="1">The sequence shown here is derived from an EMBL/GenBank/DDBJ whole genome shotgun (WGS) entry which is preliminary data.</text>
</comment>
<dbReference type="InterPro" id="IPR006724">
    <property type="entry name" value="Phage_TTP"/>
</dbReference>
<name>A0A3M8DT50_9BACL</name>
<gene>
    <name evidence="1" type="ORF">EDM59_01540</name>
</gene>
<organism evidence="1 2">
    <name type="scientific">Brevibacillus nitrificans</name>
    <dbReference type="NCBI Taxonomy" id="651560"/>
    <lineage>
        <taxon>Bacteria</taxon>
        <taxon>Bacillati</taxon>
        <taxon>Bacillota</taxon>
        <taxon>Bacilli</taxon>
        <taxon>Bacillales</taxon>
        <taxon>Paenibacillaceae</taxon>
        <taxon>Brevibacillus</taxon>
    </lineage>
</organism>
<dbReference type="NCBIfam" id="TIGR01603">
    <property type="entry name" value="maj_tail_phi13"/>
    <property type="match status" value="1"/>
</dbReference>